<gene>
    <name evidence="1" type="primary">phnH</name>
    <name evidence="1" type="ORF">VB620_09070</name>
</gene>
<protein>
    <submittedName>
        <fullName evidence="1">Phosphonate C-P lyase system protein PhnH</fullName>
    </submittedName>
</protein>
<dbReference type="InterPro" id="IPR038058">
    <property type="entry name" value="PhnH-like_sp"/>
</dbReference>
<evidence type="ECO:0000313" key="2">
    <source>
        <dbReference type="Proteomes" id="UP001302120"/>
    </source>
</evidence>
<dbReference type="InterPro" id="IPR008772">
    <property type="entry name" value="Phosphonate_metab_PhnH"/>
</dbReference>
<dbReference type="RefSeq" id="WP_323195819.1">
    <property type="nucleotide sequence ID" value="NZ_JAYGHG010000010.1"/>
</dbReference>
<sequence>MSNIVTQLPGFQDSIHDSQRTFRALLNANSRPGKPYQINAEMTVPVDLIPACGAAALTLLDLDVFVWLQPNFSDQVKAWLLFHTGCRFTEHPEKADFALIQDLEKLPELSIFKWGTAEKPETSTTLLIQVESFATGKPVTLTGAGILEKQLITPTLPQKYWDLWKQNYQAYPQGLDVFLFTKNLVMGLPRTAKAEVTYDH</sequence>
<dbReference type="EMBL" id="JAYGHG010000010">
    <property type="protein sequence ID" value="MEA5581489.1"/>
    <property type="molecule type" value="Genomic_DNA"/>
</dbReference>
<dbReference type="Gene3D" id="3.40.50.11310">
    <property type="entry name" value="Bacterial phosphonate metabolism protein PhnH"/>
    <property type="match status" value="1"/>
</dbReference>
<dbReference type="Pfam" id="PF05845">
    <property type="entry name" value="PhnH"/>
    <property type="match status" value="1"/>
</dbReference>
<organism evidence="1 2">
    <name type="scientific">Nodularia harveyana UHCC-0300</name>
    <dbReference type="NCBI Taxonomy" id="2974287"/>
    <lineage>
        <taxon>Bacteria</taxon>
        <taxon>Bacillati</taxon>
        <taxon>Cyanobacteriota</taxon>
        <taxon>Cyanophyceae</taxon>
        <taxon>Nostocales</taxon>
        <taxon>Nodulariaceae</taxon>
        <taxon>Nodularia</taxon>
    </lineage>
</organism>
<dbReference type="NCBIfam" id="TIGR03292">
    <property type="entry name" value="PhnH_redo"/>
    <property type="match status" value="1"/>
</dbReference>
<proteinExistence type="predicted"/>
<evidence type="ECO:0000313" key="1">
    <source>
        <dbReference type="EMBL" id="MEA5581489.1"/>
    </source>
</evidence>
<comment type="caution">
    <text evidence="1">The sequence shown here is derived from an EMBL/GenBank/DDBJ whole genome shotgun (WGS) entry which is preliminary data.</text>
</comment>
<keyword evidence="1" id="KW-0456">Lyase</keyword>
<name>A0ABU5UD75_9CYAN</name>
<dbReference type="PIRSF" id="PIRSF020680">
    <property type="entry name" value="PhnH"/>
    <property type="match status" value="1"/>
</dbReference>
<dbReference type="SUPFAM" id="SSF159709">
    <property type="entry name" value="PhnH-like"/>
    <property type="match status" value="1"/>
</dbReference>
<reference evidence="1 2" key="1">
    <citation type="submission" date="2023-12" db="EMBL/GenBank/DDBJ databases">
        <title>Baltic Sea Cyanobacteria.</title>
        <authorList>
            <person name="Delbaje E."/>
            <person name="Fewer D.P."/>
            <person name="Shishido T.K."/>
        </authorList>
    </citation>
    <scope>NUCLEOTIDE SEQUENCE [LARGE SCALE GENOMIC DNA]</scope>
    <source>
        <strain evidence="1 2">UHCC-0300</strain>
    </source>
</reference>
<dbReference type="Proteomes" id="UP001302120">
    <property type="component" value="Unassembled WGS sequence"/>
</dbReference>
<keyword evidence="2" id="KW-1185">Reference proteome</keyword>
<dbReference type="GO" id="GO:0016829">
    <property type="term" value="F:lyase activity"/>
    <property type="evidence" value="ECO:0007669"/>
    <property type="project" value="UniProtKB-KW"/>
</dbReference>
<accession>A0ABU5UD75</accession>